<dbReference type="SUPFAM" id="SSF48371">
    <property type="entry name" value="ARM repeat"/>
    <property type="match status" value="1"/>
</dbReference>
<feature type="domain" description="Protein HGH1 C-terminal" evidence="5">
    <location>
        <begin position="298"/>
        <end position="352"/>
    </location>
</feature>
<dbReference type="Gene3D" id="1.25.10.10">
    <property type="entry name" value="Leucine-rich Repeat Variant"/>
    <property type="match status" value="1"/>
</dbReference>
<dbReference type="GeneID" id="25365553"/>
<evidence type="ECO:0000313" key="6">
    <source>
        <dbReference type="EMBL" id="KEQ92866.1"/>
    </source>
</evidence>
<proteinExistence type="inferred from homology"/>
<feature type="domain" description="Protein HGH1 N-terminal" evidence="4">
    <location>
        <begin position="104"/>
        <end position="291"/>
    </location>
</feature>
<evidence type="ECO:0000259" key="4">
    <source>
        <dbReference type="Pfam" id="PF04063"/>
    </source>
</evidence>
<evidence type="ECO:0000313" key="7">
    <source>
        <dbReference type="Proteomes" id="UP000030641"/>
    </source>
</evidence>
<dbReference type="InterPro" id="IPR016024">
    <property type="entry name" value="ARM-type_fold"/>
</dbReference>
<dbReference type="Proteomes" id="UP000030641">
    <property type="component" value="Unassembled WGS sequence"/>
</dbReference>
<dbReference type="OrthoDB" id="338814at2759"/>
<protein>
    <recommendedName>
        <fullName evidence="2">Protein HGH1 homolog</fullName>
    </recommendedName>
</protein>
<dbReference type="AlphaFoldDB" id="A0A074Z181"/>
<dbReference type="FunCoup" id="A0A074Z181">
    <property type="interactions" value="1078"/>
</dbReference>
<name>A0A074Z181_AURSE</name>
<dbReference type="Pfam" id="PF04064">
    <property type="entry name" value="DUF384"/>
    <property type="match status" value="1"/>
</dbReference>
<dbReference type="InParanoid" id="A0A074Z181"/>
<evidence type="ECO:0000256" key="3">
    <source>
        <dbReference type="SAM" id="MobiDB-lite"/>
    </source>
</evidence>
<dbReference type="InterPro" id="IPR011989">
    <property type="entry name" value="ARM-like"/>
</dbReference>
<evidence type="ECO:0000256" key="2">
    <source>
        <dbReference type="ARBA" id="ARBA00014076"/>
    </source>
</evidence>
<dbReference type="InterPro" id="IPR007205">
    <property type="entry name" value="Protein_HGH1_N"/>
</dbReference>
<comment type="similarity">
    <text evidence="1">Belongs to the HGH1 family.</text>
</comment>
<feature type="region of interest" description="Disordered" evidence="3">
    <location>
        <begin position="347"/>
        <end position="374"/>
    </location>
</feature>
<dbReference type="EMBL" id="KL584768">
    <property type="protein sequence ID" value="KEQ92866.1"/>
    <property type="molecule type" value="Genomic_DNA"/>
</dbReference>
<reference evidence="6 7" key="1">
    <citation type="journal article" date="2014" name="BMC Genomics">
        <title>Genome sequencing of four Aureobasidium pullulans varieties: biotechnological potential, stress tolerance, and description of new species.</title>
        <authorList>
            <person name="Gostin Ar C."/>
            <person name="Ohm R.A."/>
            <person name="Kogej T."/>
            <person name="Sonjak S."/>
            <person name="Turk M."/>
            <person name="Zajc J."/>
            <person name="Zalar P."/>
            <person name="Grube M."/>
            <person name="Sun H."/>
            <person name="Han J."/>
            <person name="Sharma A."/>
            <person name="Chiniquy J."/>
            <person name="Ngan C.Y."/>
            <person name="Lipzen A."/>
            <person name="Barry K."/>
            <person name="Grigoriev I.V."/>
            <person name="Gunde-Cimerman N."/>
        </authorList>
    </citation>
    <scope>NUCLEOTIDE SEQUENCE [LARGE SCALE GENOMIC DNA]</scope>
    <source>
        <strain evidence="6 7">EXF-2481</strain>
    </source>
</reference>
<feature type="compositionally biased region" description="Acidic residues" evidence="3">
    <location>
        <begin position="364"/>
        <end position="374"/>
    </location>
</feature>
<dbReference type="OMA" id="MCILLTN"/>
<dbReference type="Pfam" id="PF04063">
    <property type="entry name" value="DUF383"/>
    <property type="match status" value="1"/>
</dbReference>
<dbReference type="STRING" id="1043005.A0A074Z181"/>
<dbReference type="InterPro" id="IPR007206">
    <property type="entry name" value="Protein_HGH1_C"/>
</dbReference>
<keyword evidence="7" id="KW-1185">Reference proteome</keyword>
<accession>A0A074Z181</accession>
<dbReference type="PANTHER" id="PTHR13387:SF9">
    <property type="entry name" value="PROTEIN HGH1 HOMOLOG"/>
    <property type="match status" value="1"/>
</dbReference>
<dbReference type="PANTHER" id="PTHR13387">
    <property type="entry name" value="PROTEIN HGH1 HOMOLOG"/>
    <property type="match status" value="1"/>
</dbReference>
<organism evidence="6 7">
    <name type="scientific">Aureobasidium subglaciale (strain EXF-2481)</name>
    <name type="common">Aureobasidium pullulans var. subglaciale</name>
    <dbReference type="NCBI Taxonomy" id="1043005"/>
    <lineage>
        <taxon>Eukaryota</taxon>
        <taxon>Fungi</taxon>
        <taxon>Dikarya</taxon>
        <taxon>Ascomycota</taxon>
        <taxon>Pezizomycotina</taxon>
        <taxon>Dothideomycetes</taxon>
        <taxon>Dothideomycetidae</taxon>
        <taxon>Dothideales</taxon>
        <taxon>Saccotheciaceae</taxon>
        <taxon>Aureobasidium</taxon>
    </lineage>
</organism>
<dbReference type="InterPro" id="IPR039717">
    <property type="entry name" value="Hgh1"/>
</dbReference>
<gene>
    <name evidence="6" type="ORF">AUEXF2481DRAFT_364052</name>
</gene>
<evidence type="ECO:0000256" key="1">
    <source>
        <dbReference type="ARBA" id="ARBA00006712"/>
    </source>
</evidence>
<sequence length="374" mass="42569">METPRSAKSVWPFTPNTSNSLNSREQLLTSNSAVENLVGFSTAQPSLFKYQELTPVKDMKLLIRDYAPIAKNVLTILVNISSDEEVLKYLAEDDQFLEQLLSRITNAKEENADEMAMLLANLTKHDHLKTLLTLKRDIPKPLSTSPFAIDQLLDLFVKGQEGTYNPKANFDYLCYVFADISKYEEGRKHFLTPREEDENIIPLTKLIVFTEHTSTIRRRGVASTIKNAAFDTDAHAKMLSTDETSGGLNILPYLLLPLMGPEEYDDKDMETMPEELQLLPPDKTREPEIDIQIIHLETLLLLTTTRESRDVMREKNVYAVMRELHLHTESPDVQEACDRVVQIIARDEEGEGEEPPQPPKVQEIDDEDELVEVA</sequence>
<dbReference type="HOGENOM" id="CLU_037769_2_1_1"/>
<dbReference type="RefSeq" id="XP_013341452.1">
    <property type="nucleotide sequence ID" value="XM_013485998.1"/>
</dbReference>
<evidence type="ECO:0000259" key="5">
    <source>
        <dbReference type="Pfam" id="PF04064"/>
    </source>
</evidence>